<protein>
    <submittedName>
        <fullName evidence="2">Uncharacterized protein</fullName>
    </submittedName>
</protein>
<accession>C5AWH0</accession>
<organism evidence="2 3">
    <name type="scientific">Methylorubrum extorquens (strain ATCC 14718 / DSM 1338 / JCM 2805 / NCIMB 9133 / AM1)</name>
    <name type="common">Methylobacterium extorquens</name>
    <dbReference type="NCBI Taxonomy" id="272630"/>
    <lineage>
        <taxon>Bacteria</taxon>
        <taxon>Pseudomonadati</taxon>
        <taxon>Pseudomonadota</taxon>
        <taxon>Alphaproteobacteria</taxon>
        <taxon>Hyphomicrobiales</taxon>
        <taxon>Methylobacteriaceae</taxon>
        <taxon>Methylorubrum</taxon>
    </lineage>
</organism>
<dbReference type="EMBL" id="CP001510">
    <property type="protein sequence ID" value="ACS38798.1"/>
    <property type="molecule type" value="Genomic_DNA"/>
</dbReference>
<sequence length="113" mass="11981">MPIAAHSPNKRRTNLNPSGLLGRGWRRYSSLTAAILAAHGFLGVPFGYSVGGDVWNAGDIRDVAPDRTAETLAVLHSLPLRCFPRSRTRLAAGNAHPGGASVGGPGPYPAWRR</sequence>
<dbReference type="KEGG" id="mea:Mex_1p0884"/>
<dbReference type="HOGENOM" id="CLU_2130538_0_0_5"/>
<evidence type="ECO:0000313" key="3">
    <source>
        <dbReference type="Proteomes" id="UP000009081"/>
    </source>
</evidence>
<evidence type="ECO:0000256" key="1">
    <source>
        <dbReference type="SAM" id="MobiDB-lite"/>
    </source>
</evidence>
<name>C5AWH0_METEA</name>
<proteinExistence type="predicted"/>
<dbReference type="STRING" id="272630.MexAM1_META1p0884"/>
<reference evidence="2 3" key="1">
    <citation type="journal article" date="2009" name="PLoS ONE">
        <title>Methylobacterium genome sequences: a reference blueprint to investigate microbial metabolism of C1 compounds from natural and industrial sources.</title>
        <authorList>
            <person name="Vuilleumier S."/>
            <person name="Chistoserdova L."/>
            <person name="Lee M.-C."/>
            <person name="Bringel F."/>
            <person name="Lajus A."/>
            <person name="Zhou Y."/>
            <person name="Gourion B."/>
            <person name="Barbe V."/>
            <person name="Chang J."/>
            <person name="Cruveiller S."/>
            <person name="Dossat C."/>
            <person name="Gillett W."/>
            <person name="Gruffaz C."/>
            <person name="Haugen E."/>
            <person name="Hourcade E."/>
            <person name="Levy R."/>
            <person name="Mangenot S."/>
            <person name="Muller E."/>
            <person name="Nadalig T."/>
            <person name="Pagni M."/>
            <person name="Penny C."/>
            <person name="Peyraud R."/>
            <person name="Robinson D.G."/>
            <person name="Roche D."/>
            <person name="Rouy Z."/>
            <person name="Saenampechek C."/>
            <person name="Salvignol G."/>
            <person name="Vallenet D."/>
            <person name="Wu Z."/>
            <person name="Marx C.J."/>
            <person name="Vorholt J.A."/>
            <person name="Olson M.V."/>
            <person name="Kaul R."/>
            <person name="Weissenbach J."/>
            <person name="Medigue C."/>
            <person name="Lidstrom M.E."/>
        </authorList>
    </citation>
    <scope>NUCLEOTIDE SEQUENCE [LARGE SCALE GENOMIC DNA]</scope>
    <source>
        <strain evidence="3">ATCC 14718 / DSM 1338 / JCM 2805 / NCIMB 9133 / AM1</strain>
    </source>
</reference>
<keyword evidence="3" id="KW-1185">Reference proteome</keyword>
<evidence type="ECO:0000313" key="2">
    <source>
        <dbReference type="EMBL" id="ACS38798.1"/>
    </source>
</evidence>
<gene>
    <name evidence="2" type="ordered locus">MexAM1_META1p0884</name>
</gene>
<feature type="region of interest" description="Disordered" evidence="1">
    <location>
        <begin position="91"/>
        <end position="113"/>
    </location>
</feature>
<dbReference type="AlphaFoldDB" id="C5AWH0"/>
<dbReference type="Proteomes" id="UP000009081">
    <property type="component" value="Chromosome"/>
</dbReference>